<keyword evidence="3" id="KW-1185">Reference proteome</keyword>
<feature type="chain" id="PRO_5045501955" description="Lipoprotein" evidence="1">
    <location>
        <begin position="21"/>
        <end position="129"/>
    </location>
</feature>
<evidence type="ECO:0008006" key="4">
    <source>
        <dbReference type="Google" id="ProtNLM"/>
    </source>
</evidence>
<evidence type="ECO:0000313" key="2">
    <source>
        <dbReference type="EMBL" id="QSQ11178.1"/>
    </source>
</evidence>
<proteinExistence type="predicted"/>
<reference evidence="2 3" key="1">
    <citation type="submission" date="2021-02" db="EMBL/GenBank/DDBJ databases">
        <title>De Novo genome assembly of isolated myxobacteria.</title>
        <authorList>
            <person name="Stevens D.C."/>
        </authorList>
    </citation>
    <scope>NUCLEOTIDE SEQUENCE [LARGE SCALE GENOMIC DNA]</scope>
    <source>
        <strain evidence="2 3">SCHIC003</strain>
    </source>
</reference>
<sequence length="129" mass="13262">MKLCWSVLSALVLSGLLACGGTEAPEASEPLAQESSALVTCSTTCSNGSTVSCSGNTCSTIPGESVECDGFYRICVPDSTCLFSSSWCSNLAGKTCSPVGSERKCCINRKPTGNCYCMVGGTWACSVTP</sequence>
<dbReference type="RefSeq" id="WP_206712936.1">
    <property type="nucleotide sequence ID" value="NZ_CP071091.1"/>
</dbReference>
<dbReference type="PROSITE" id="PS51257">
    <property type="entry name" value="PROKAR_LIPOPROTEIN"/>
    <property type="match status" value="1"/>
</dbReference>
<evidence type="ECO:0000256" key="1">
    <source>
        <dbReference type="SAM" id="SignalP"/>
    </source>
</evidence>
<dbReference type="EMBL" id="CP071091">
    <property type="protein sequence ID" value="QSQ11178.1"/>
    <property type="molecule type" value="Genomic_DNA"/>
</dbReference>
<name>A0ABX7MXW0_9BACT</name>
<organism evidence="2 3">
    <name type="scientific">Myxococcus landrumensis</name>
    <dbReference type="NCBI Taxonomy" id="2813577"/>
    <lineage>
        <taxon>Bacteria</taxon>
        <taxon>Pseudomonadati</taxon>
        <taxon>Myxococcota</taxon>
        <taxon>Myxococcia</taxon>
        <taxon>Myxococcales</taxon>
        <taxon>Cystobacterineae</taxon>
        <taxon>Myxococcaceae</taxon>
        <taxon>Myxococcus</taxon>
    </lineage>
</organism>
<keyword evidence="1" id="KW-0732">Signal</keyword>
<gene>
    <name evidence="2" type="ORF">JY572_22430</name>
</gene>
<dbReference type="Proteomes" id="UP000663090">
    <property type="component" value="Chromosome"/>
</dbReference>
<feature type="signal peptide" evidence="1">
    <location>
        <begin position="1"/>
        <end position="20"/>
    </location>
</feature>
<protein>
    <recommendedName>
        <fullName evidence="4">Lipoprotein</fullName>
    </recommendedName>
</protein>
<evidence type="ECO:0000313" key="3">
    <source>
        <dbReference type="Proteomes" id="UP000663090"/>
    </source>
</evidence>
<accession>A0ABX7MXW0</accession>